<sequence length="86" mass="9905">MTSEKCPVCSKTVYPMEKINIDGKSFHRGCFRCAHCKGTLKLGNFTALEGLFYCKPHLIQIFKEKGNYDEGFGREQHKTKWTKANE</sequence>
<evidence type="ECO:0000256" key="3">
    <source>
        <dbReference type="ARBA" id="ARBA00023038"/>
    </source>
</evidence>
<evidence type="ECO:0000313" key="7">
    <source>
        <dbReference type="Proteomes" id="UP000276133"/>
    </source>
</evidence>
<evidence type="ECO:0000313" key="6">
    <source>
        <dbReference type="EMBL" id="RNA26018.1"/>
    </source>
</evidence>
<keyword evidence="1 4" id="KW-0479">Metal-binding</keyword>
<dbReference type="Proteomes" id="UP000276133">
    <property type="component" value="Unassembled WGS sequence"/>
</dbReference>
<dbReference type="SMART" id="SM00132">
    <property type="entry name" value="LIM"/>
    <property type="match status" value="1"/>
</dbReference>
<keyword evidence="7" id="KW-1185">Reference proteome</keyword>
<name>A0A3M7RRV5_BRAPC</name>
<dbReference type="Gene3D" id="2.10.110.10">
    <property type="entry name" value="Cysteine Rich Protein"/>
    <property type="match status" value="1"/>
</dbReference>
<dbReference type="InterPro" id="IPR001781">
    <property type="entry name" value="Znf_LIM"/>
</dbReference>
<protein>
    <submittedName>
        <fullName evidence="6">LIM domain-containing 2</fullName>
    </submittedName>
</protein>
<dbReference type="AlphaFoldDB" id="A0A3M7RRV5"/>
<dbReference type="FunFam" id="2.10.110.10:FF:000002">
    <property type="entry name" value="LIM domain and actin-binding 1"/>
    <property type="match status" value="1"/>
</dbReference>
<dbReference type="PROSITE" id="PS50023">
    <property type="entry name" value="LIM_DOMAIN_2"/>
    <property type="match status" value="1"/>
</dbReference>
<dbReference type="Pfam" id="PF00412">
    <property type="entry name" value="LIM"/>
    <property type="match status" value="1"/>
</dbReference>
<dbReference type="SUPFAM" id="SSF57716">
    <property type="entry name" value="Glucocorticoid receptor-like (DNA-binding domain)"/>
    <property type="match status" value="2"/>
</dbReference>
<dbReference type="GO" id="GO:0046872">
    <property type="term" value="F:metal ion binding"/>
    <property type="evidence" value="ECO:0007669"/>
    <property type="project" value="UniProtKB-KW"/>
</dbReference>
<comment type="caution">
    <text evidence="6">The sequence shown here is derived from an EMBL/GenBank/DDBJ whole genome shotgun (WGS) entry which is preliminary data.</text>
</comment>
<evidence type="ECO:0000256" key="2">
    <source>
        <dbReference type="ARBA" id="ARBA00022833"/>
    </source>
</evidence>
<reference evidence="6 7" key="1">
    <citation type="journal article" date="2018" name="Sci. Rep.">
        <title>Genomic signatures of local adaptation to the degree of environmental predictability in rotifers.</title>
        <authorList>
            <person name="Franch-Gras L."/>
            <person name="Hahn C."/>
            <person name="Garcia-Roger E.M."/>
            <person name="Carmona M.J."/>
            <person name="Serra M."/>
            <person name="Gomez A."/>
        </authorList>
    </citation>
    <scope>NUCLEOTIDE SEQUENCE [LARGE SCALE GENOMIC DNA]</scope>
    <source>
        <strain evidence="6">HYR1</strain>
    </source>
</reference>
<keyword evidence="2 4" id="KW-0862">Zinc</keyword>
<dbReference type="PROSITE" id="PS00478">
    <property type="entry name" value="LIM_DOMAIN_1"/>
    <property type="match status" value="1"/>
</dbReference>
<proteinExistence type="predicted"/>
<dbReference type="OrthoDB" id="6129702at2759"/>
<dbReference type="EMBL" id="REGN01002810">
    <property type="protein sequence ID" value="RNA26018.1"/>
    <property type="molecule type" value="Genomic_DNA"/>
</dbReference>
<evidence type="ECO:0000259" key="5">
    <source>
        <dbReference type="PROSITE" id="PS50023"/>
    </source>
</evidence>
<gene>
    <name evidence="6" type="ORF">BpHYR1_006701</name>
</gene>
<evidence type="ECO:0000256" key="1">
    <source>
        <dbReference type="ARBA" id="ARBA00022723"/>
    </source>
</evidence>
<organism evidence="6 7">
    <name type="scientific">Brachionus plicatilis</name>
    <name type="common">Marine rotifer</name>
    <name type="synonym">Brachionus muelleri</name>
    <dbReference type="NCBI Taxonomy" id="10195"/>
    <lineage>
        <taxon>Eukaryota</taxon>
        <taxon>Metazoa</taxon>
        <taxon>Spiralia</taxon>
        <taxon>Gnathifera</taxon>
        <taxon>Rotifera</taxon>
        <taxon>Eurotatoria</taxon>
        <taxon>Monogononta</taxon>
        <taxon>Pseudotrocha</taxon>
        <taxon>Ploima</taxon>
        <taxon>Brachionidae</taxon>
        <taxon>Brachionus</taxon>
    </lineage>
</organism>
<evidence type="ECO:0000256" key="4">
    <source>
        <dbReference type="PROSITE-ProRule" id="PRU00125"/>
    </source>
</evidence>
<keyword evidence="3 4" id="KW-0440">LIM domain</keyword>
<accession>A0A3M7RRV5</accession>
<dbReference type="PANTHER" id="PTHR24206">
    <property type="entry name" value="OS06G0237300 PROTEIN"/>
    <property type="match status" value="1"/>
</dbReference>
<feature type="domain" description="LIM zinc-binding" evidence="5">
    <location>
        <begin position="4"/>
        <end position="64"/>
    </location>
</feature>